<organism evidence="1 2">
    <name type="scientific">Adonisia turfae CCMR0082</name>
    <dbReference type="NCBI Taxonomy" id="2304604"/>
    <lineage>
        <taxon>Bacteria</taxon>
        <taxon>Bacillati</taxon>
        <taxon>Cyanobacteriota</taxon>
        <taxon>Adonisia</taxon>
        <taxon>Adonisia turfae</taxon>
    </lineage>
</organism>
<dbReference type="EMBL" id="QZCE01000002">
    <property type="protein sequence ID" value="NEZ67448.1"/>
    <property type="molecule type" value="Genomic_DNA"/>
</dbReference>
<dbReference type="RefSeq" id="WP_163670551.1">
    <property type="nucleotide sequence ID" value="NZ_QZCE01000002.1"/>
</dbReference>
<evidence type="ECO:0000313" key="2">
    <source>
        <dbReference type="Proteomes" id="UP000473574"/>
    </source>
</evidence>
<name>A0A6M0SFY8_9CYAN</name>
<protein>
    <submittedName>
        <fullName evidence="1">Uncharacterized protein</fullName>
    </submittedName>
</protein>
<evidence type="ECO:0000313" key="1">
    <source>
        <dbReference type="EMBL" id="NEZ67448.1"/>
    </source>
</evidence>
<accession>A0A6M0SFY8</accession>
<dbReference type="Proteomes" id="UP000473574">
    <property type="component" value="Unassembled WGS sequence"/>
</dbReference>
<sequence>MSDVSEPNADQPAEPDFETLKNKMNLELETISVNQLHNLATQAVEKKLITAHGYRGGQYELLRDGEFVLLSPTEAIQYLQDLLQTND</sequence>
<reference evidence="1 2" key="1">
    <citation type="journal article" date="2020" name="Microb. Ecol.">
        <title>Ecogenomics of the Marine Benthic Filamentous Cyanobacterium Adonisia.</title>
        <authorList>
            <person name="Walter J.M."/>
            <person name="Coutinho F.H."/>
            <person name="Leomil L."/>
            <person name="Hargreaves P.I."/>
            <person name="Campeao M.E."/>
            <person name="Vieira V.V."/>
            <person name="Silva B.S."/>
            <person name="Fistarol G.O."/>
            <person name="Salomon P.S."/>
            <person name="Sawabe T."/>
            <person name="Mino S."/>
            <person name="Hosokawa M."/>
            <person name="Miyashita H."/>
            <person name="Maruyama F."/>
            <person name="van Verk M.C."/>
            <person name="Dutilh B.E."/>
            <person name="Thompson C.C."/>
            <person name="Thompson F.L."/>
        </authorList>
    </citation>
    <scope>NUCLEOTIDE SEQUENCE [LARGE SCALE GENOMIC DNA]</scope>
    <source>
        <strain evidence="1 2">CCMR0082</strain>
    </source>
</reference>
<proteinExistence type="predicted"/>
<comment type="caution">
    <text evidence="1">The sequence shown here is derived from an EMBL/GenBank/DDBJ whole genome shotgun (WGS) entry which is preliminary data.</text>
</comment>
<dbReference type="AlphaFoldDB" id="A0A6M0SFY8"/>
<gene>
    <name evidence="1" type="ORF">D0962_32615</name>
</gene>